<comment type="similarity">
    <text evidence="1">Belongs to the ribonucleoside diphosphate reductase large chain family.</text>
</comment>
<dbReference type="PANTHER" id="PTHR11573">
    <property type="entry name" value="RIBONUCLEOSIDE-DIPHOSPHATE REDUCTASE LARGE CHAIN"/>
    <property type="match status" value="1"/>
</dbReference>
<dbReference type="InterPro" id="IPR000788">
    <property type="entry name" value="RNR_lg_C"/>
</dbReference>
<dbReference type="Gene3D" id="3.20.70.20">
    <property type="match status" value="1"/>
</dbReference>
<evidence type="ECO:0000313" key="6">
    <source>
        <dbReference type="Proteomes" id="UP001221757"/>
    </source>
</evidence>
<feature type="non-terminal residue" evidence="5">
    <location>
        <position position="580"/>
    </location>
</feature>
<dbReference type="PROSITE" id="PS00089">
    <property type="entry name" value="RIBORED_LARGE"/>
    <property type="match status" value="1"/>
</dbReference>
<comment type="function">
    <text evidence="3">Provides the precursors necessary for DNA synthesis. Catalyzes the biosynthesis of deoxyribonucleotides from the corresponding ribonucleotides.</text>
</comment>
<dbReference type="InterPro" id="IPR013346">
    <property type="entry name" value="NrdE_NrdA_C"/>
</dbReference>
<dbReference type="InterPro" id="IPR008926">
    <property type="entry name" value="RNR_R1-su_N"/>
</dbReference>
<sequence>IIERIQHMFMRVAVTIHLDDIPSVLSTYTLLSSRQIAQDPLMSLYAGTTTQSRTTAYTTSFFNLDLEKLYGAVADCAFAIRNGGRVAISAQNVLCGGRKVPLNIGLWALLKLLDSAISLARRTTDTRQDVANLVIQPWHLDIRSALEYHTMHQHDLCDQKCISLTLSVPDIFMSRVESDGDWSLFCPRQVPDLLTTKGQFFERTYIAYEASHVPRVKIRAREIWSIILRAITVTGGPSIIFKDSVDGKTNVPDLPPGSQHGDLRSGVIDSLGTGLELSPCNHVAISLPLLITRERTFDFDKLYQLTKNVVVILNKVHDSTVASMTEKADLIKDYHPIAIGVQGLADVFTALRMPYDSPAAGALNIRIAETMYFAALDASCDLAEKHGPYPAYSRSPLARGIMQFDMWHQNPSSTHLDWTELRARIQTFGVRNSLLIAIRPQDVCSAFSNCTHPLYRDHWQSTRLTGDSNMHDQVVSPWLVQELIALRLWSDSMRERIISAGGSVQDIEGIPTDVKRIYRTAWEIDPECTIRMAIQRAPYVCHTDSISLHLESPTPNLVGELLMSSWASGLKTGLHKLHAR</sequence>
<proteinExistence type="inferred from homology"/>
<protein>
    <submittedName>
        <fullName evidence="5">Ribonucleotide reductase large subunit</fullName>
    </submittedName>
</protein>
<dbReference type="Pfam" id="PF02867">
    <property type="entry name" value="Ribonuc_red_lgC"/>
    <property type="match status" value="1"/>
</dbReference>
<dbReference type="GO" id="GO:0009263">
    <property type="term" value="P:deoxyribonucleotide biosynthetic process"/>
    <property type="evidence" value="ECO:0007669"/>
    <property type="project" value="UniProtKB-KW"/>
</dbReference>
<keyword evidence="2" id="KW-0215">Deoxyribonucleotide synthesis</keyword>
<feature type="non-terminal residue" evidence="5">
    <location>
        <position position="1"/>
    </location>
</feature>
<dbReference type="AlphaFoldDB" id="A0AAD7D7R1"/>
<comment type="caution">
    <text evidence="5">The sequence shown here is derived from an EMBL/GenBank/DDBJ whole genome shotgun (WGS) entry which is preliminary data.</text>
</comment>
<dbReference type="SUPFAM" id="SSF48168">
    <property type="entry name" value="R1 subunit of ribonucleotide reductase, N-terminal domain"/>
    <property type="match status" value="1"/>
</dbReference>
<dbReference type="GO" id="GO:0004748">
    <property type="term" value="F:ribonucleoside-diphosphate reductase activity, thioredoxin disulfide as acceptor"/>
    <property type="evidence" value="ECO:0007669"/>
    <property type="project" value="TreeGrafter"/>
</dbReference>
<accession>A0AAD7D7R1</accession>
<evidence type="ECO:0000256" key="1">
    <source>
        <dbReference type="ARBA" id="ARBA00010406"/>
    </source>
</evidence>
<organism evidence="5 6">
    <name type="scientific">Mycena rosella</name>
    <name type="common">Pink bonnet</name>
    <name type="synonym">Agaricus rosellus</name>
    <dbReference type="NCBI Taxonomy" id="1033263"/>
    <lineage>
        <taxon>Eukaryota</taxon>
        <taxon>Fungi</taxon>
        <taxon>Dikarya</taxon>
        <taxon>Basidiomycota</taxon>
        <taxon>Agaricomycotina</taxon>
        <taxon>Agaricomycetes</taxon>
        <taxon>Agaricomycetidae</taxon>
        <taxon>Agaricales</taxon>
        <taxon>Marasmiineae</taxon>
        <taxon>Mycenaceae</taxon>
        <taxon>Mycena</taxon>
    </lineage>
</organism>
<gene>
    <name evidence="5" type="ORF">B0H17DRAFT_880603</name>
</gene>
<reference evidence="5" key="1">
    <citation type="submission" date="2023-03" db="EMBL/GenBank/DDBJ databases">
        <title>Massive genome expansion in bonnet fungi (Mycena s.s.) driven by repeated elements and novel gene families across ecological guilds.</title>
        <authorList>
            <consortium name="Lawrence Berkeley National Laboratory"/>
            <person name="Harder C.B."/>
            <person name="Miyauchi S."/>
            <person name="Viragh M."/>
            <person name="Kuo A."/>
            <person name="Thoen E."/>
            <person name="Andreopoulos B."/>
            <person name="Lu D."/>
            <person name="Skrede I."/>
            <person name="Drula E."/>
            <person name="Henrissat B."/>
            <person name="Morin E."/>
            <person name="Kohler A."/>
            <person name="Barry K."/>
            <person name="LaButti K."/>
            <person name="Morin E."/>
            <person name="Salamov A."/>
            <person name="Lipzen A."/>
            <person name="Mereny Z."/>
            <person name="Hegedus B."/>
            <person name="Baldrian P."/>
            <person name="Stursova M."/>
            <person name="Weitz H."/>
            <person name="Taylor A."/>
            <person name="Grigoriev I.V."/>
            <person name="Nagy L.G."/>
            <person name="Martin F."/>
            <person name="Kauserud H."/>
        </authorList>
    </citation>
    <scope>NUCLEOTIDE SEQUENCE</scope>
    <source>
        <strain evidence="5">CBHHK067</strain>
    </source>
</reference>
<dbReference type="GO" id="GO:0005524">
    <property type="term" value="F:ATP binding"/>
    <property type="evidence" value="ECO:0007669"/>
    <property type="project" value="TreeGrafter"/>
</dbReference>
<evidence type="ECO:0000259" key="4">
    <source>
        <dbReference type="PROSITE" id="PS00089"/>
    </source>
</evidence>
<evidence type="ECO:0000256" key="3">
    <source>
        <dbReference type="ARBA" id="ARBA00024942"/>
    </source>
</evidence>
<dbReference type="EMBL" id="JARKIE010000109">
    <property type="protein sequence ID" value="KAJ7683370.1"/>
    <property type="molecule type" value="Genomic_DNA"/>
</dbReference>
<name>A0AAD7D7R1_MYCRO</name>
<dbReference type="PANTHER" id="PTHR11573:SF6">
    <property type="entry name" value="RIBONUCLEOSIDE-DIPHOSPHATE REDUCTASE LARGE SUBUNIT"/>
    <property type="match status" value="1"/>
</dbReference>
<dbReference type="PRINTS" id="PR01183">
    <property type="entry name" value="RIBORDTASEM1"/>
</dbReference>
<keyword evidence="6" id="KW-1185">Reference proteome</keyword>
<evidence type="ECO:0000313" key="5">
    <source>
        <dbReference type="EMBL" id="KAJ7683370.1"/>
    </source>
</evidence>
<evidence type="ECO:0000256" key="2">
    <source>
        <dbReference type="ARBA" id="ARBA00023116"/>
    </source>
</evidence>
<feature type="domain" description="Ribonucleotide reductase large subunit" evidence="4">
    <location>
        <begin position="418"/>
        <end position="440"/>
    </location>
</feature>
<dbReference type="InterPro" id="IPR039718">
    <property type="entry name" value="Rrm1"/>
</dbReference>
<dbReference type="GO" id="GO:0005971">
    <property type="term" value="C:ribonucleoside-diphosphate reductase complex"/>
    <property type="evidence" value="ECO:0007669"/>
    <property type="project" value="TreeGrafter"/>
</dbReference>
<dbReference type="SUPFAM" id="SSF51998">
    <property type="entry name" value="PFL-like glycyl radical enzymes"/>
    <property type="match status" value="1"/>
</dbReference>
<dbReference type="Proteomes" id="UP001221757">
    <property type="component" value="Unassembled WGS sequence"/>
</dbReference>